<evidence type="ECO:0000313" key="5">
    <source>
        <dbReference type="EMBL" id="PKQ82506.1"/>
    </source>
</evidence>
<evidence type="ECO:0000256" key="2">
    <source>
        <dbReference type="ARBA" id="ARBA00023125"/>
    </source>
</evidence>
<dbReference type="Proteomes" id="UP000233467">
    <property type="component" value="Unassembled WGS sequence"/>
</dbReference>
<dbReference type="PANTHER" id="PTHR30146:SF107">
    <property type="entry name" value="TRANSCRIPTIONAL REGULATOR"/>
    <property type="match status" value="1"/>
</dbReference>
<dbReference type="InterPro" id="IPR046335">
    <property type="entry name" value="LacI/GalR-like_sensor"/>
</dbReference>
<keyword evidence="2" id="KW-0238">DNA-binding</keyword>
<dbReference type="SMART" id="SM00354">
    <property type="entry name" value="HTH_LACI"/>
    <property type="match status" value="1"/>
</dbReference>
<keyword evidence="3" id="KW-0804">Transcription</keyword>
<keyword evidence="6" id="KW-1185">Reference proteome</keyword>
<dbReference type="InterPro" id="IPR028082">
    <property type="entry name" value="Peripla_BP_I"/>
</dbReference>
<reference evidence="5 6" key="1">
    <citation type="journal article" date="2017" name="Front. Microbiol.">
        <title>Strong Genomic and Phenotypic Heterogeneity in the Aeromonas sobria Species Complex.</title>
        <authorList>
            <person name="Gauthier J."/>
            <person name="Vincent A.T."/>
            <person name="Charette S.J."/>
            <person name="Derome N."/>
        </authorList>
    </citation>
    <scope>NUCLEOTIDE SEQUENCE [LARGE SCALE GENOMIC DNA]</scope>
    <source>
        <strain evidence="5 6">TM18</strain>
    </source>
</reference>
<evidence type="ECO:0000313" key="6">
    <source>
        <dbReference type="Proteomes" id="UP000233467"/>
    </source>
</evidence>
<dbReference type="CDD" id="cd06270">
    <property type="entry name" value="PBP1_GalS-like"/>
    <property type="match status" value="1"/>
</dbReference>
<dbReference type="InterPro" id="IPR010982">
    <property type="entry name" value="Lambda_DNA-bd_dom_sf"/>
</dbReference>
<dbReference type="PANTHER" id="PTHR30146">
    <property type="entry name" value="LACI-RELATED TRANSCRIPTIONAL REPRESSOR"/>
    <property type="match status" value="1"/>
</dbReference>
<dbReference type="PROSITE" id="PS50932">
    <property type="entry name" value="HTH_LACI_2"/>
    <property type="match status" value="1"/>
</dbReference>
<keyword evidence="1" id="KW-0805">Transcription regulation</keyword>
<dbReference type="GO" id="GO:0000976">
    <property type="term" value="F:transcription cis-regulatory region binding"/>
    <property type="evidence" value="ECO:0007669"/>
    <property type="project" value="TreeGrafter"/>
</dbReference>
<dbReference type="RefSeq" id="WP_101323468.1">
    <property type="nucleotide sequence ID" value="NZ_NQMM01000008.1"/>
</dbReference>
<dbReference type="AlphaFoldDB" id="A0A2N3J7G6"/>
<evidence type="ECO:0000256" key="1">
    <source>
        <dbReference type="ARBA" id="ARBA00023015"/>
    </source>
</evidence>
<name>A0A2N3J7G6_AERSO</name>
<dbReference type="SUPFAM" id="SSF53822">
    <property type="entry name" value="Periplasmic binding protein-like I"/>
    <property type="match status" value="1"/>
</dbReference>
<organism evidence="5 6">
    <name type="scientific">Aeromonas sobria</name>
    <dbReference type="NCBI Taxonomy" id="646"/>
    <lineage>
        <taxon>Bacteria</taxon>
        <taxon>Pseudomonadati</taxon>
        <taxon>Pseudomonadota</taxon>
        <taxon>Gammaproteobacteria</taxon>
        <taxon>Aeromonadales</taxon>
        <taxon>Aeromonadaceae</taxon>
        <taxon>Aeromonas</taxon>
    </lineage>
</organism>
<dbReference type="CDD" id="cd01392">
    <property type="entry name" value="HTH_LacI"/>
    <property type="match status" value="1"/>
</dbReference>
<evidence type="ECO:0000259" key="4">
    <source>
        <dbReference type="PROSITE" id="PS50932"/>
    </source>
</evidence>
<dbReference type="GO" id="GO:0003700">
    <property type="term" value="F:DNA-binding transcription factor activity"/>
    <property type="evidence" value="ECO:0007669"/>
    <property type="project" value="TreeGrafter"/>
</dbReference>
<proteinExistence type="predicted"/>
<protein>
    <submittedName>
        <fullName evidence="5">Transcriptional regulator</fullName>
    </submittedName>
</protein>
<dbReference type="SUPFAM" id="SSF47413">
    <property type="entry name" value="lambda repressor-like DNA-binding domains"/>
    <property type="match status" value="1"/>
</dbReference>
<dbReference type="Gene3D" id="1.10.260.40">
    <property type="entry name" value="lambda repressor-like DNA-binding domains"/>
    <property type="match status" value="1"/>
</dbReference>
<accession>A0A2N3J7G6</accession>
<evidence type="ECO:0000256" key="3">
    <source>
        <dbReference type="ARBA" id="ARBA00023163"/>
    </source>
</evidence>
<dbReference type="InterPro" id="IPR000843">
    <property type="entry name" value="HTH_LacI"/>
</dbReference>
<dbReference type="Pfam" id="PF13377">
    <property type="entry name" value="Peripla_BP_3"/>
    <property type="match status" value="1"/>
</dbReference>
<dbReference type="Pfam" id="PF00356">
    <property type="entry name" value="LacI"/>
    <property type="match status" value="1"/>
</dbReference>
<feature type="domain" description="HTH lacI-type" evidence="4">
    <location>
        <begin position="2"/>
        <end position="56"/>
    </location>
</feature>
<dbReference type="EMBL" id="NQMM01000008">
    <property type="protein sequence ID" value="PKQ82506.1"/>
    <property type="molecule type" value="Genomic_DNA"/>
</dbReference>
<comment type="caution">
    <text evidence="5">The sequence shown here is derived from an EMBL/GenBank/DDBJ whole genome shotgun (WGS) entry which is preliminary data.</text>
</comment>
<gene>
    <name evidence="5" type="ORF">CJP16_02430</name>
</gene>
<sequence>MTTIRQVAALAKVSTATVSRVINSSAYVEPATQERVEKAMRTLNYRRDMAAVALAKRSGNMLGLLTGNLADPFFAKLARGVEAISRQHGFRLMVCSGSHQSEQEQYGLDFLINQGCEAIVAHTTRLSDEALLRYASHMPALIPINRYLPELANRSVWLDNIAGTRAAVEHLVAQGHRHIAFITCDLPIADRQLRLEGYRQGMSHYHLEIKPNWIISQPFTEEGGEQAAARLLEECPEVTAVLTFNDVMAAGMMAHLRKCGRQIPEDLSIIGFDDILLARYLYPTLTTLHYPIETMAKRAAELAITRLQQQEPGPGRHEFSPSLVIRESVSPLIKPPILRP</sequence>
<dbReference type="Gene3D" id="3.40.50.2300">
    <property type="match status" value="2"/>
</dbReference>